<keyword evidence="1" id="KW-0378">Hydrolase</keyword>
<dbReference type="Gene3D" id="2.30.40.10">
    <property type="entry name" value="Urease, subunit C, domain 1"/>
    <property type="match status" value="1"/>
</dbReference>
<evidence type="ECO:0000313" key="3">
    <source>
        <dbReference type="EMBL" id="PSR20324.1"/>
    </source>
</evidence>
<evidence type="ECO:0000313" key="4">
    <source>
        <dbReference type="Proteomes" id="UP000241848"/>
    </source>
</evidence>
<dbReference type="CDD" id="cd01298">
    <property type="entry name" value="ATZ_TRZ_like"/>
    <property type="match status" value="1"/>
</dbReference>
<name>A0A2T2WDM0_9FIRM</name>
<dbReference type="PANTHER" id="PTHR43794:SF11">
    <property type="entry name" value="AMIDOHYDROLASE-RELATED DOMAIN-CONTAINING PROTEIN"/>
    <property type="match status" value="1"/>
</dbReference>
<dbReference type="PANTHER" id="PTHR43794">
    <property type="entry name" value="AMINOHYDROLASE SSNA-RELATED"/>
    <property type="match status" value="1"/>
</dbReference>
<dbReference type="Proteomes" id="UP000241848">
    <property type="component" value="Unassembled WGS sequence"/>
</dbReference>
<dbReference type="SUPFAM" id="SSF51556">
    <property type="entry name" value="Metallo-dependent hydrolases"/>
    <property type="match status" value="1"/>
</dbReference>
<dbReference type="EMBL" id="PXYV01000069">
    <property type="protein sequence ID" value="PSR20324.1"/>
    <property type="molecule type" value="Genomic_DNA"/>
</dbReference>
<dbReference type="InterPro" id="IPR011059">
    <property type="entry name" value="Metal-dep_hydrolase_composite"/>
</dbReference>
<accession>A0A2T2WDM0</accession>
<dbReference type="Gene3D" id="3.20.20.140">
    <property type="entry name" value="Metal-dependent hydrolases"/>
    <property type="match status" value="1"/>
</dbReference>
<dbReference type="InterPro" id="IPR006680">
    <property type="entry name" value="Amidohydro-rel"/>
</dbReference>
<feature type="domain" description="Amidohydrolase-related" evidence="2">
    <location>
        <begin position="57"/>
        <end position="415"/>
    </location>
</feature>
<dbReference type="SUPFAM" id="SSF51338">
    <property type="entry name" value="Composite domain of metallo-dependent hydrolases"/>
    <property type="match status" value="2"/>
</dbReference>
<dbReference type="InterPro" id="IPR050287">
    <property type="entry name" value="MTA/SAH_deaminase"/>
</dbReference>
<dbReference type="GO" id="GO:0016810">
    <property type="term" value="F:hydrolase activity, acting on carbon-nitrogen (but not peptide) bonds"/>
    <property type="evidence" value="ECO:0007669"/>
    <property type="project" value="InterPro"/>
</dbReference>
<protein>
    <submittedName>
        <fullName evidence="3">S-adenosylhomocysteine deaminase</fullName>
    </submittedName>
</protein>
<reference evidence="3 4" key="1">
    <citation type="journal article" date="2014" name="BMC Genomics">
        <title>Comparison of environmental and isolate Sulfobacillus genomes reveals diverse carbon, sulfur, nitrogen, and hydrogen metabolisms.</title>
        <authorList>
            <person name="Justice N.B."/>
            <person name="Norman A."/>
            <person name="Brown C.T."/>
            <person name="Singh A."/>
            <person name="Thomas B.C."/>
            <person name="Banfield J.F."/>
        </authorList>
    </citation>
    <scope>NUCLEOTIDE SEQUENCE [LARGE SCALE GENOMIC DNA]</scope>
    <source>
        <strain evidence="3">AMDSBA3</strain>
    </source>
</reference>
<proteinExistence type="predicted"/>
<comment type="caution">
    <text evidence="3">The sequence shown here is derived from an EMBL/GenBank/DDBJ whole genome shotgun (WGS) entry which is preliminary data.</text>
</comment>
<organism evidence="3 4">
    <name type="scientific">Sulfobacillus acidophilus</name>
    <dbReference type="NCBI Taxonomy" id="53633"/>
    <lineage>
        <taxon>Bacteria</taxon>
        <taxon>Bacillati</taxon>
        <taxon>Bacillota</taxon>
        <taxon>Clostridia</taxon>
        <taxon>Eubacteriales</taxon>
        <taxon>Clostridiales Family XVII. Incertae Sedis</taxon>
        <taxon>Sulfobacillus</taxon>
    </lineage>
</organism>
<dbReference type="InterPro" id="IPR032466">
    <property type="entry name" value="Metal_Hydrolase"/>
</dbReference>
<evidence type="ECO:0000256" key="1">
    <source>
        <dbReference type="ARBA" id="ARBA00022801"/>
    </source>
</evidence>
<gene>
    <name evidence="3" type="ORF">C7B45_15450</name>
</gene>
<evidence type="ECO:0000259" key="2">
    <source>
        <dbReference type="Pfam" id="PF01979"/>
    </source>
</evidence>
<dbReference type="Pfam" id="PF01979">
    <property type="entry name" value="Amidohydro_1"/>
    <property type="match status" value="1"/>
</dbReference>
<dbReference type="AlphaFoldDB" id="A0A2T2WDM0"/>
<sequence length="442" mass="48873">MQRRYNAAYVWTEEGLRPDWSVVVDEQSAQIVAVAPRQETRARYPDAAETDWRECALLPGTVNVHAHAFQHLARGRGVDQPFLQWRDQALYHITPHLDAHSLYLASKLAFVEMLRAGITTVAEFFYVHGDSLDNDRAVIQAARDSGIRLAFARAFYDWQGAPGPYRETIDEAVRRTQTLAQEVAGDSRVSLHVAPHSLHGASDDMIRQAYALSRDLNVPCHIHVAEEQFEVDEVRARTGRTPVEHLRHLEVLGPHTIAVHLVWITPGDIEILAQTRTQWAYCPSSNLFLADGIAPLPQLVGHGITAGLGTDGGCSNNRSSIFEEMRMAALVHKGYQRDATAVNWPTVLEMGTSQGAQLLTVPAGIIAPGHLADFIGINLSDPSLIPWTPDTLLANVVYSMQPSAVQEVVVDGRPVVRDRAWQSGDQAALIQDVQTLVHTWQA</sequence>